<accession>A0ABN1L9I8</accession>
<evidence type="ECO:0000313" key="1">
    <source>
        <dbReference type="EMBL" id="GAA0821124.1"/>
    </source>
</evidence>
<evidence type="ECO:0000313" key="2">
    <source>
        <dbReference type="Proteomes" id="UP001500021"/>
    </source>
</evidence>
<protein>
    <submittedName>
        <fullName evidence="1">Uncharacterized protein</fullName>
    </submittedName>
</protein>
<comment type="caution">
    <text evidence="1">The sequence shown here is derived from an EMBL/GenBank/DDBJ whole genome shotgun (WGS) entry which is preliminary data.</text>
</comment>
<proteinExistence type="predicted"/>
<keyword evidence="2" id="KW-1185">Reference proteome</keyword>
<dbReference type="RefSeq" id="WP_343818201.1">
    <property type="nucleotide sequence ID" value="NZ_BAAAFA010000009.1"/>
</dbReference>
<name>A0ABN1L9I8_9GAMM</name>
<organism evidence="1 2">
    <name type="scientific">Colwellia asteriadis</name>
    <dbReference type="NCBI Taxonomy" id="517723"/>
    <lineage>
        <taxon>Bacteria</taxon>
        <taxon>Pseudomonadati</taxon>
        <taxon>Pseudomonadota</taxon>
        <taxon>Gammaproteobacteria</taxon>
        <taxon>Alteromonadales</taxon>
        <taxon>Colwelliaceae</taxon>
        <taxon>Colwellia</taxon>
    </lineage>
</organism>
<sequence>MNKLAVLAFSLLLFLSAILWYLAKGSLDDYLRSQVILQGHYYSGQQTRIGQAQYIPETNIALFSQFSLTNLKGYTQSEALIIDKISAALLSPQESTQPQQLTRGLSASQIITVEQLTLNKVSVNFEVRDNSTSNIANLNKLVTLQLAKDYPALYPNVAAKLYAKEHPELDAELIKKSHVATAPNEKTEVNKAVIASKAERKQNKLLGKAKTRIAVQAIIINELTLTVTQNKQTKVYSFKGVSLGEVGDVNGLASNQVGGEILRRLLEKVQAMKP</sequence>
<dbReference type="Proteomes" id="UP001500021">
    <property type="component" value="Unassembled WGS sequence"/>
</dbReference>
<reference evidence="1 2" key="1">
    <citation type="journal article" date="2019" name="Int. J. Syst. Evol. Microbiol.">
        <title>The Global Catalogue of Microorganisms (GCM) 10K type strain sequencing project: providing services to taxonomists for standard genome sequencing and annotation.</title>
        <authorList>
            <consortium name="The Broad Institute Genomics Platform"/>
            <consortium name="The Broad Institute Genome Sequencing Center for Infectious Disease"/>
            <person name="Wu L."/>
            <person name="Ma J."/>
        </authorList>
    </citation>
    <scope>NUCLEOTIDE SEQUENCE [LARGE SCALE GENOMIC DNA]</scope>
    <source>
        <strain evidence="1 2">JCM 15608</strain>
    </source>
</reference>
<gene>
    <name evidence="1" type="ORF">GCM10009111_27650</name>
</gene>
<dbReference type="EMBL" id="BAAAFA010000009">
    <property type="protein sequence ID" value="GAA0821124.1"/>
    <property type="molecule type" value="Genomic_DNA"/>
</dbReference>